<gene>
    <name evidence="1" type="ORF">A6K76_04450</name>
</gene>
<evidence type="ECO:0000313" key="1">
    <source>
        <dbReference type="EMBL" id="OCS93755.1"/>
    </source>
</evidence>
<sequence>MRYFLYELFEAQNRDDVVGEALVKVDAQWEENVAAYEHVFTSIHDRLPTSIVQHFSGWGFHDSRIINIEFEQTSFLRLHVHLTISNAAARKKDEKLSRLSFQDVSHFQFQHLNARNDASVLQLEMDDWLYEEFLPIDDNTLSFEVLLSSSANILIHFPNHGVTMTPIE</sequence>
<dbReference type="Proteomes" id="UP000093482">
    <property type="component" value="Unassembled WGS sequence"/>
</dbReference>
<dbReference type="EMBL" id="MATO01000005">
    <property type="protein sequence ID" value="OCS93755.1"/>
    <property type="molecule type" value="Genomic_DNA"/>
</dbReference>
<organism evidence="1 2">
    <name type="scientific">Caryophanon latum</name>
    <dbReference type="NCBI Taxonomy" id="33977"/>
    <lineage>
        <taxon>Bacteria</taxon>
        <taxon>Bacillati</taxon>
        <taxon>Bacillota</taxon>
        <taxon>Bacilli</taxon>
        <taxon>Bacillales</taxon>
        <taxon>Caryophanaceae</taxon>
        <taxon>Caryophanon</taxon>
    </lineage>
</organism>
<dbReference type="AlphaFoldDB" id="A0A1C0Z2U7"/>
<reference evidence="1 2" key="1">
    <citation type="submission" date="2016-07" db="EMBL/GenBank/DDBJ databases">
        <title>Caryophanon latum genome sequencing.</title>
        <authorList>
            <person name="Verma A."/>
            <person name="Pal Y."/>
            <person name="Krishnamurthi S."/>
        </authorList>
    </citation>
    <scope>NUCLEOTIDE SEQUENCE [LARGE SCALE GENOMIC DNA]</scope>
    <source>
        <strain evidence="1 2">DSM 14151</strain>
    </source>
</reference>
<dbReference type="RefSeq" id="WP_066461398.1">
    <property type="nucleotide sequence ID" value="NZ_MATO01000005.1"/>
</dbReference>
<evidence type="ECO:0000313" key="2">
    <source>
        <dbReference type="Proteomes" id="UP000093482"/>
    </source>
</evidence>
<keyword evidence="2" id="KW-1185">Reference proteome</keyword>
<protein>
    <submittedName>
        <fullName evidence="1">Uncharacterized protein</fullName>
    </submittedName>
</protein>
<comment type="caution">
    <text evidence="1">The sequence shown here is derived from an EMBL/GenBank/DDBJ whole genome shotgun (WGS) entry which is preliminary data.</text>
</comment>
<accession>A0A1C0Z2U7</accession>
<name>A0A1C0Z2U7_9BACL</name>
<proteinExistence type="predicted"/>